<dbReference type="InParanoid" id="A0A6J2QFW6"/>
<dbReference type="Pfam" id="PF11326">
    <property type="entry name" value="PANTS-like"/>
    <property type="match status" value="1"/>
</dbReference>
<dbReference type="FunCoup" id="A0A6J2QFW6">
    <property type="interactions" value="272"/>
</dbReference>
<dbReference type="RefSeq" id="XP_029296350.1">
    <property type="nucleotide sequence ID" value="XM_029440490.1"/>
</dbReference>
<evidence type="ECO:0000256" key="3">
    <source>
        <dbReference type="ARBA" id="ARBA00044072"/>
    </source>
</evidence>
<protein>
    <recommendedName>
        <fullName evidence="3">Synaptic plasticity regulator PANTS</fullName>
    </recommendedName>
    <alternativeName>
        <fullName evidence="4">Plasticity-associated neural transcript short</fullName>
    </alternativeName>
</protein>
<evidence type="ECO:0000256" key="1">
    <source>
        <dbReference type="ARBA" id="ARBA00006412"/>
    </source>
</evidence>
<dbReference type="PANTHER" id="PTHR28052:SF1">
    <property type="entry name" value="UPF0545 PROTEIN C22ORF39"/>
    <property type="match status" value="1"/>
</dbReference>
<proteinExistence type="inferred from homology"/>
<dbReference type="OrthoDB" id="5946508at2759"/>
<comment type="similarity">
    <text evidence="1">Belongs to the UPF0545 family.</text>
</comment>
<evidence type="ECO:0000313" key="6">
    <source>
        <dbReference type="RefSeq" id="XP_029296350.1"/>
    </source>
</evidence>
<evidence type="ECO:0000256" key="4">
    <source>
        <dbReference type="ARBA" id="ARBA00044235"/>
    </source>
</evidence>
<organism evidence="5 6">
    <name type="scientific">Cottoperca gobio</name>
    <name type="common">Frogmouth</name>
    <name type="synonym">Aphritis gobio</name>
    <dbReference type="NCBI Taxonomy" id="56716"/>
    <lineage>
        <taxon>Eukaryota</taxon>
        <taxon>Metazoa</taxon>
        <taxon>Chordata</taxon>
        <taxon>Craniata</taxon>
        <taxon>Vertebrata</taxon>
        <taxon>Euteleostomi</taxon>
        <taxon>Actinopterygii</taxon>
        <taxon>Neopterygii</taxon>
        <taxon>Teleostei</taxon>
        <taxon>Neoteleostei</taxon>
        <taxon>Acanthomorphata</taxon>
        <taxon>Eupercaria</taxon>
        <taxon>Perciformes</taxon>
        <taxon>Notothenioidei</taxon>
        <taxon>Bovichtidae</taxon>
        <taxon>Cottoperca</taxon>
    </lineage>
</organism>
<dbReference type="GO" id="GO:0043083">
    <property type="term" value="C:synaptic cleft"/>
    <property type="evidence" value="ECO:0007669"/>
    <property type="project" value="UniProtKB-SubCell"/>
</dbReference>
<comment type="subcellular location">
    <subcellularLocation>
        <location evidence="2">Synaptic cleft</location>
    </subcellularLocation>
</comment>
<dbReference type="KEGG" id="cgob:115013922"/>
<dbReference type="Proteomes" id="UP000504630">
    <property type="component" value="Chromosome 9"/>
</dbReference>
<keyword evidence="5" id="KW-1185">Reference proteome</keyword>
<reference evidence="6" key="1">
    <citation type="submission" date="2025-08" db="UniProtKB">
        <authorList>
            <consortium name="RefSeq"/>
        </authorList>
    </citation>
    <scope>IDENTIFICATION</scope>
</reference>
<dbReference type="CTD" id="101172821"/>
<evidence type="ECO:0000313" key="5">
    <source>
        <dbReference type="Proteomes" id="UP000504630"/>
    </source>
</evidence>
<dbReference type="GeneID" id="115013922"/>
<dbReference type="PANTHER" id="PTHR28052">
    <property type="entry name" value="UPF0545 PROTEIN C22ORF39"/>
    <property type="match status" value="1"/>
</dbReference>
<gene>
    <name evidence="6" type="primary">c9h22orf39</name>
</gene>
<dbReference type="AlphaFoldDB" id="A0A6J2QFW6"/>
<name>A0A6J2QFW6_COTGO</name>
<evidence type="ECO:0000256" key="2">
    <source>
        <dbReference type="ARBA" id="ARBA00043942"/>
    </source>
</evidence>
<sequence length="109" mass="13459">MDGSREATWRPPRDCDQYLREFKHCKSWSNSFHHYYTYGTSPSCKQWKEDYYYCREWENRKDVGAKEALQKSERNRVAEQRNFIPVWELRKNPPRDWHMPLNQEKPQNS</sequence>
<accession>A0A6J2QFW6</accession>
<dbReference type="InterPro" id="IPR021475">
    <property type="entry name" value="Pants/Emi1-like"/>
</dbReference>